<feature type="region of interest" description="Disordered" evidence="1">
    <location>
        <begin position="69"/>
        <end position="90"/>
    </location>
</feature>
<dbReference type="AlphaFoldDB" id="A0A9N7Y6Y2"/>
<proteinExistence type="predicted"/>
<feature type="compositionally biased region" description="Basic and acidic residues" evidence="1">
    <location>
        <begin position="71"/>
        <end position="90"/>
    </location>
</feature>
<keyword evidence="3" id="KW-1185">Reference proteome</keyword>
<dbReference type="Proteomes" id="UP001153269">
    <property type="component" value="Unassembled WGS sequence"/>
</dbReference>
<gene>
    <name evidence="2" type="ORF">PLEPLA_LOCUS2646</name>
</gene>
<accession>A0A9N7Y6Y2</accession>
<evidence type="ECO:0000313" key="2">
    <source>
        <dbReference type="EMBL" id="CAB1414933.1"/>
    </source>
</evidence>
<protein>
    <submittedName>
        <fullName evidence="2">Uncharacterized protein</fullName>
    </submittedName>
</protein>
<evidence type="ECO:0000313" key="3">
    <source>
        <dbReference type="Proteomes" id="UP001153269"/>
    </source>
</evidence>
<sequence length="196" mass="22868">MKTWFLDFWREREEVLKRTNQLRLRPPQLKRLLGDSSLRTELENGRLASLLPPVGTEVFRSFTPASLQDITGRHEAKETERQERTNKDLRNDTSAVRWGRLGIELPDPWSWCGLFESLRRTRVFRDPQDPLSSSDEFLKDLDSPQRMNLCQLLEPNRTSLTSEVQQENRQTDPDPDPDPDPILDMLNSPHNTEPCC</sequence>
<feature type="region of interest" description="Disordered" evidence="1">
    <location>
        <begin position="154"/>
        <end position="196"/>
    </location>
</feature>
<organism evidence="2 3">
    <name type="scientific">Pleuronectes platessa</name>
    <name type="common">European plaice</name>
    <dbReference type="NCBI Taxonomy" id="8262"/>
    <lineage>
        <taxon>Eukaryota</taxon>
        <taxon>Metazoa</taxon>
        <taxon>Chordata</taxon>
        <taxon>Craniata</taxon>
        <taxon>Vertebrata</taxon>
        <taxon>Euteleostomi</taxon>
        <taxon>Actinopterygii</taxon>
        <taxon>Neopterygii</taxon>
        <taxon>Teleostei</taxon>
        <taxon>Neoteleostei</taxon>
        <taxon>Acanthomorphata</taxon>
        <taxon>Carangaria</taxon>
        <taxon>Pleuronectiformes</taxon>
        <taxon>Pleuronectoidei</taxon>
        <taxon>Pleuronectidae</taxon>
        <taxon>Pleuronectes</taxon>
    </lineage>
</organism>
<feature type="compositionally biased region" description="Polar residues" evidence="1">
    <location>
        <begin position="156"/>
        <end position="168"/>
    </location>
</feature>
<feature type="non-terminal residue" evidence="2">
    <location>
        <position position="1"/>
    </location>
</feature>
<evidence type="ECO:0000256" key="1">
    <source>
        <dbReference type="SAM" id="MobiDB-lite"/>
    </source>
</evidence>
<comment type="caution">
    <text evidence="2">The sequence shown here is derived from an EMBL/GenBank/DDBJ whole genome shotgun (WGS) entry which is preliminary data.</text>
</comment>
<reference evidence="2" key="1">
    <citation type="submission" date="2020-03" db="EMBL/GenBank/DDBJ databases">
        <authorList>
            <person name="Weist P."/>
        </authorList>
    </citation>
    <scope>NUCLEOTIDE SEQUENCE</scope>
</reference>
<dbReference type="EMBL" id="CADEAL010000131">
    <property type="protein sequence ID" value="CAB1414933.1"/>
    <property type="molecule type" value="Genomic_DNA"/>
</dbReference>
<name>A0A9N7Y6Y2_PLEPL</name>